<evidence type="ECO:0000256" key="1">
    <source>
        <dbReference type="SAM" id="MobiDB-lite"/>
    </source>
</evidence>
<dbReference type="Proteomes" id="UP000028058">
    <property type="component" value="Unassembled WGS sequence"/>
</dbReference>
<feature type="region of interest" description="Disordered" evidence="1">
    <location>
        <begin position="1"/>
        <end position="48"/>
    </location>
</feature>
<evidence type="ECO:0000313" key="2">
    <source>
        <dbReference type="EMBL" id="RKM92320.1"/>
    </source>
</evidence>
<protein>
    <submittedName>
        <fullName evidence="2">Uncharacterized protein</fullName>
    </submittedName>
</protein>
<keyword evidence="3" id="KW-1185">Reference proteome</keyword>
<dbReference type="EMBL" id="JNAD02000014">
    <property type="protein sequence ID" value="RKM92320.1"/>
    <property type="molecule type" value="Genomic_DNA"/>
</dbReference>
<dbReference type="AlphaFoldDB" id="A0A3M8EXS7"/>
<reference evidence="2 3" key="1">
    <citation type="journal article" date="2014" name="Genome Announc.">
        <title>Draft Genome Sequence of Streptomyces fradiae ATCC 19609, a Strain Highly Sensitive to Antibiotics.</title>
        <authorList>
            <person name="Bekker O.B."/>
            <person name="Klimina K.M."/>
            <person name="Vatlin A.A."/>
            <person name="Zakharevich N.V."/>
            <person name="Kasianov A.S."/>
            <person name="Danilenko V.N."/>
        </authorList>
    </citation>
    <scope>NUCLEOTIDE SEQUENCE [LARGE SCALE GENOMIC DNA]</scope>
    <source>
        <strain evidence="2 3">ATCC 19609</strain>
    </source>
</reference>
<feature type="compositionally biased region" description="Low complexity" evidence="1">
    <location>
        <begin position="16"/>
        <end position="35"/>
    </location>
</feature>
<gene>
    <name evidence="2" type="ORF">SFRA_025980</name>
</gene>
<proteinExistence type="predicted"/>
<accession>A0A3M8EXS7</accession>
<organism evidence="2 3">
    <name type="scientific">Streptomyces xinghaiensis</name>
    <dbReference type="NCBI Taxonomy" id="1038928"/>
    <lineage>
        <taxon>Bacteria</taxon>
        <taxon>Bacillati</taxon>
        <taxon>Actinomycetota</taxon>
        <taxon>Actinomycetes</taxon>
        <taxon>Kitasatosporales</taxon>
        <taxon>Streptomycetaceae</taxon>
        <taxon>Streptomyces</taxon>
    </lineage>
</organism>
<evidence type="ECO:0000313" key="3">
    <source>
        <dbReference type="Proteomes" id="UP000028058"/>
    </source>
</evidence>
<sequence>MTATAQRRPRGVPEIPVTALPGVPGTGPVTAGPEPESGHGSTGRPRCSAVRPDIEQRIAFGGQLASVSH</sequence>
<name>A0A3M8EXS7_9ACTN</name>
<comment type="caution">
    <text evidence="2">The sequence shown here is derived from an EMBL/GenBank/DDBJ whole genome shotgun (WGS) entry which is preliminary data.</text>
</comment>